<accession>A0A9N9N949</accession>
<feature type="non-terminal residue" evidence="2">
    <location>
        <position position="486"/>
    </location>
</feature>
<gene>
    <name evidence="2" type="ORF">FMOSSE_LOCUS14613</name>
</gene>
<organism evidence="2 3">
    <name type="scientific">Funneliformis mosseae</name>
    <name type="common">Endomycorrhizal fungus</name>
    <name type="synonym">Glomus mosseae</name>
    <dbReference type="NCBI Taxonomy" id="27381"/>
    <lineage>
        <taxon>Eukaryota</taxon>
        <taxon>Fungi</taxon>
        <taxon>Fungi incertae sedis</taxon>
        <taxon>Mucoromycota</taxon>
        <taxon>Glomeromycotina</taxon>
        <taxon>Glomeromycetes</taxon>
        <taxon>Glomerales</taxon>
        <taxon>Glomeraceae</taxon>
        <taxon>Funneliformis</taxon>
    </lineage>
</organism>
<feature type="compositionally biased region" description="Basic and acidic residues" evidence="1">
    <location>
        <begin position="266"/>
        <end position="279"/>
    </location>
</feature>
<protein>
    <submittedName>
        <fullName evidence="2">5645_t:CDS:1</fullName>
    </submittedName>
</protein>
<evidence type="ECO:0000256" key="1">
    <source>
        <dbReference type="SAM" id="MobiDB-lite"/>
    </source>
</evidence>
<name>A0A9N9N949_FUNMO</name>
<reference evidence="2" key="1">
    <citation type="submission" date="2021-06" db="EMBL/GenBank/DDBJ databases">
        <authorList>
            <person name="Kallberg Y."/>
            <person name="Tangrot J."/>
            <person name="Rosling A."/>
        </authorList>
    </citation>
    <scope>NUCLEOTIDE SEQUENCE</scope>
    <source>
        <strain evidence="2">87-6 pot B 2015</strain>
    </source>
</reference>
<feature type="non-terminal residue" evidence="2">
    <location>
        <position position="1"/>
    </location>
</feature>
<evidence type="ECO:0000313" key="2">
    <source>
        <dbReference type="EMBL" id="CAG8715574.1"/>
    </source>
</evidence>
<keyword evidence="3" id="KW-1185">Reference proteome</keyword>
<feature type="region of interest" description="Disordered" evidence="1">
    <location>
        <begin position="244"/>
        <end position="338"/>
    </location>
</feature>
<comment type="caution">
    <text evidence="2">The sequence shown here is derived from an EMBL/GenBank/DDBJ whole genome shotgun (WGS) entry which is preliminary data.</text>
</comment>
<dbReference type="EMBL" id="CAJVPP010011804">
    <property type="protein sequence ID" value="CAG8715574.1"/>
    <property type="molecule type" value="Genomic_DNA"/>
</dbReference>
<dbReference type="Proteomes" id="UP000789375">
    <property type="component" value="Unassembled WGS sequence"/>
</dbReference>
<proteinExistence type="predicted"/>
<dbReference type="AlphaFoldDB" id="A0A9N9N949"/>
<evidence type="ECO:0000313" key="3">
    <source>
        <dbReference type="Proteomes" id="UP000789375"/>
    </source>
</evidence>
<sequence length="486" mass="56341">NGIWYRISHVGKNRLNKFMQNIGRETQIDISVELLSNHSGCKTTTQVLQDEEIPEQAIMQLTGHKSVQEVQTYKTINEEQQFNTLKTLINITDASYLKDFFCKTNTSEWTCENAVEYYNKYISPNENLKKFSTVSTLSSNSEIESHFYEAKEGNRDMAKLEHGKSTGYERKVRANLDSQGVAKLEHGKSTGHERKVRAHLDCLRWQAGTRKHWTSDVKKSDRNDKTIQNHLNEHKVIRSTLAEHITRKRPAEEAEEASPIITSPNLRDHTQYEQDRPRTPENNLQGEMVLRKKKKVRYTESSSSDSDGYVEGSKYKNARPNRYAREEDNSRESTPCPTTQTIANTLIITLNKPIITSATFNQYSVHEIERTLKTRNKLVLKGLILKKLEAIFQSDYSEIFSKIIEETATEKDNETTEESRFLFFIRHTLLDFVAMFKYLTPNVLDGDMKERSYIVECLSPILRAFRNAFPGIKYEWIEKDVESIKK</sequence>